<evidence type="ECO:0000313" key="3">
    <source>
        <dbReference type="Proteomes" id="UP000001950"/>
    </source>
</evidence>
<feature type="compositionally biased region" description="Low complexity" evidence="1">
    <location>
        <begin position="128"/>
        <end position="149"/>
    </location>
</feature>
<evidence type="ECO:0000313" key="2">
    <source>
        <dbReference type="EMBL" id="CAI76149.1"/>
    </source>
</evidence>
<gene>
    <name evidence="2" type="ORF">TA08000</name>
</gene>
<dbReference type="InParanoid" id="Q4UAK2"/>
<dbReference type="AlphaFoldDB" id="Q4UAK2"/>
<dbReference type="Proteomes" id="UP000001950">
    <property type="component" value="Chromosome 4"/>
</dbReference>
<proteinExistence type="predicted"/>
<dbReference type="EMBL" id="CR940353">
    <property type="protein sequence ID" value="CAI76149.1"/>
    <property type="molecule type" value="Genomic_DNA"/>
</dbReference>
<dbReference type="RefSeq" id="XP_952775.1">
    <property type="nucleotide sequence ID" value="XM_947682.1"/>
</dbReference>
<dbReference type="eggNOG" id="ENOG502QZ25">
    <property type="taxonomic scope" value="Eukaryota"/>
</dbReference>
<feature type="region of interest" description="Disordered" evidence="1">
    <location>
        <begin position="110"/>
        <end position="152"/>
    </location>
</feature>
<dbReference type="KEGG" id="tan:TA08000"/>
<protein>
    <submittedName>
        <fullName evidence="2">Uncharacterized protein</fullName>
    </submittedName>
</protein>
<accession>Q4UAK2</accession>
<evidence type="ECO:0000256" key="1">
    <source>
        <dbReference type="SAM" id="MobiDB-lite"/>
    </source>
</evidence>
<organism evidence="2 3">
    <name type="scientific">Theileria annulata</name>
    <dbReference type="NCBI Taxonomy" id="5874"/>
    <lineage>
        <taxon>Eukaryota</taxon>
        <taxon>Sar</taxon>
        <taxon>Alveolata</taxon>
        <taxon>Apicomplexa</taxon>
        <taxon>Aconoidasida</taxon>
        <taxon>Piroplasmida</taxon>
        <taxon>Theileriidae</taxon>
        <taxon>Theileria</taxon>
    </lineage>
</organism>
<dbReference type="VEuPathDB" id="PiroplasmaDB:TA08000"/>
<keyword evidence="3" id="KW-1185">Reference proteome</keyword>
<dbReference type="OMA" id="ILICKNE"/>
<dbReference type="OrthoDB" id="361630at2759"/>
<name>Q4UAK2_THEAN</name>
<reference evidence="2 3" key="1">
    <citation type="journal article" date="2005" name="Science">
        <title>Genome of the host-cell transforming parasite Theileria annulata compared with T. parva.</title>
        <authorList>
            <person name="Pain A."/>
            <person name="Renauld H."/>
            <person name="Berriman M."/>
            <person name="Murphy L."/>
            <person name="Yeats C.A."/>
            <person name="Weir W."/>
            <person name="Kerhornou A."/>
            <person name="Aslett M."/>
            <person name="Bishop R."/>
            <person name="Bouchier C."/>
            <person name="Cochet M."/>
            <person name="Coulson R.M.R."/>
            <person name="Cronin A."/>
            <person name="de Villiers E.P."/>
            <person name="Fraser A."/>
            <person name="Fosker N."/>
            <person name="Gardner M."/>
            <person name="Goble A."/>
            <person name="Griffiths-Jones S."/>
            <person name="Harris D.E."/>
            <person name="Katzer F."/>
            <person name="Larke N."/>
            <person name="Lord A."/>
            <person name="Maser P."/>
            <person name="McKellar S."/>
            <person name="Mooney P."/>
            <person name="Morton F."/>
            <person name="Nene V."/>
            <person name="O'Neil S."/>
            <person name="Price C."/>
            <person name="Quail M.A."/>
            <person name="Rabbinowitsch E."/>
            <person name="Rawlings N.D."/>
            <person name="Rutter S."/>
            <person name="Saunders D."/>
            <person name="Seeger K."/>
            <person name="Shah T."/>
            <person name="Squares R."/>
            <person name="Squares S."/>
            <person name="Tivey A."/>
            <person name="Walker A.R."/>
            <person name="Woodward J."/>
            <person name="Dobbelaere D.A.E."/>
            <person name="Langsley G."/>
            <person name="Rajandream M.A."/>
            <person name="McKeever D."/>
            <person name="Shiels B."/>
            <person name="Tait A."/>
            <person name="Barrell B.G."/>
            <person name="Hall N."/>
        </authorList>
    </citation>
    <scope>NUCLEOTIDE SEQUENCE [LARGE SCALE GENOMIC DNA]</scope>
    <source>
        <strain evidence="3">Ankara</strain>
    </source>
</reference>
<feature type="compositionally biased region" description="Polar residues" evidence="1">
    <location>
        <begin position="110"/>
        <end position="127"/>
    </location>
</feature>
<dbReference type="GeneID" id="3862974"/>
<sequence length="333" mass="37576">MEKNSIKSNKLNKLNNLENLNKLRINLKILNNFYELIYKNILKSINELILSIETILICKNEENGQILQLIYETLDISFLYMNCSQKSLEISLSILQRLLLYLSYNSNTVTGPPNSTNNSTEVTGNKDTPNSTNTNNLTTSTTGPSTVTPGKGANFMGTECTPGKGANFMGTECNRERELNDTFDTTGKGANFTAMECTPGKGANFMPMKCTSSKDTKGISEVDPFGAGCRGTDTVMEKLINKIIEKQIESRLFIELTNEKLKLITNKKNKNYQINGNYQILEYKFKYHINNLINYLNKLIKESNLLITNQLILLQITQSNLNLNKLYNKLNKL</sequence>